<reference evidence="1" key="1">
    <citation type="journal article" date="2023" name="Mol. Ecol. Resour.">
        <title>Chromosome-level genome assembly of a triploid poplar Populus alba 'Berolinensis'.</title>
        <authorList>
            <person name="Chen S."/>
            <person name="Yu Y."/>
            <person name="Wang X."/>
            <person name="Wang S."/>
            <person name="Zhang T."/>
            <person name="Zhou Y."/>
            <person name="He R."/>
            <person name="Meng N."/>
            <person name="Wang Y."/>
            <person name="Liu W."/>
            <person name="Liu Z."/>
            <person name="Liu J."/>
            <person name="Guo Q."/>
            <person name="Huang H."/>
            <person name="Sederoff R.R."/>
            <person name="Wang G."/>
            <person name="Qu G."/>
            <person name="Chen S."/>
        </authorList>
    </citation>
    <scope>NUCLEOTIDE SEQUENCE</scope>
    <source>
        <strain evidence="1">SC-2020</strain>
    </source>
</reference>
<name>A0AAD6LYK2_9ROSI</name>
<protein>
    <submittedName>
        <fullName evidence="1">Uncharacterized protein</fullName>
    </submittedName>
</protein>
<dbReference type="Proteomes" id="UP001164929">
    <property type="component" value="Chromosome 13"/>
</dbReference>
<proteinExistence type="predicted"/>
<dbReference type="EMBL" id="JAQIZT010000013">
    <property type="protein sequence ID" value="KAJ6975059.1"/>
    <property type="molecule type" value="Genomic_DNA"/>
</dbReference>
<sequence>MLMDWTHPVTHVPNKQSIRNWRYGALELKTGVEIQGKKRTKIQEKEKRKFDRPLGGWCPS</sequence>
<comment type="caution">
    <text evidence="1">The sequence shown here is derived from an EMBL/GenBank/DDBJ whole genome shotgun (WGS) entry which is preliminary data.</text>
</comment>
<organism evidence="1 2">
    <name type="scientific">Populus alba x Populus x berolinensis</name>
    <dbReference type="NCBI Taxonomy" id="444605"/>
    <lineage>
        <taxon>Eukaryota</taxon>
        <taxon>Viridiplantae</taxon>
        <taxon>Streptophyta</taxon>
        <taxon>Embryophyta</taxon>
        <taxon>Tracheophyta</taxon>
        <taxon>Spermatophyta</taxon>
        <taxon>Magnoliopsida</taxon>
        <taxon>eudicotyledons</taxon>
        <taxon>Gunneridae</taxon>
        <taxon>Pentapetalae</taxon>
        <taxon>rosids</taxon>
        <taxon>fabids</taxon>
        <taxon>Malpighiales</taxon>
        <taxon>Salicaceae</taxon>
        <taxon>Saliceae</taxon>
        <taxon>Populus</taxon>
    </lineage>
</organism>
<gene>
    <name evidence="1" type="ORF">NC653_031027</name>
</gene>
<keyword evidence="2" id="KW-1185">Reference proteome</keyword>
<evidence type="ECO:0000313" key="1">
    <source>
        <dbReference type="EMBL" id="KAJ6975059.1"/>
    </source>
</evidence>
<evidence type="ECO:0000313" key="2">
    <source>
        <dbReference type="Proteomes" id="UP001164929"/>
    </source>
</evidence>
<dbReference type="AlphaFoldDB" id="A0AAD6LYK2"/>
<accession>A0AAD6LYK2</accession>